<gene>
    <name evidence="10" type="ORF">ENO08_02425</name>
</gene>
<name>A0A7V2AU47_UNCEI</name>
<feature type="domain" description="Aminotransferase class V" evidence="9">
    <location>
        <begin position="6"/>
        <end position="368"/>
    </location>
</feature>
<proteinExistence type="inferred from homology"/>
<keyword evidence="5" id="KW-0663">Pyridoxal phosphate</keyword>
<evidence type="ECO:0000313" key="10">
    <source>
        <dbReference type="EMBL" id="HER43300.1"/>
    </source>
</evidence>
<dbReference type="Pfam" id="PF00266">
    <property type="entry name" value="Aminotran_5"/>
    <property type="match status" value="1"/>
</dbReference>
<comment type="similarity">
    <text evidence="2">Belongs to the class-V pyridoxal-phosphate-dependent aminotransferase family. NifS/IscS subfamily.</text>
</comment>
<dbReference type="PIRSF" id="PIRSF005572">
    <property type="entry name" value="NifS"/>
    <property type="match status" value="1"/>
</dbReference>
<accession>A0A7V2AU47</accession>
<dbReference type="InterPro" id="IPR015421">
    <property type="entry name" value="PyrdxlP-dep_Trfase_major"/>
</dbReference>
<evidence type="ECO:0000256" key="6">
    <source>
        <dbReference type="ARBA" id="ARBA00023004"/>
    </source>
</evidence>
<dbReference type="InterPro" id="IPR000192">
    <property type="entry name" value="Aminotrans_V_dom"/>
</dbReference>
<evidence type="ECO:0000259" key="9">
    <source>
        <dbReference type="Pfam" id="PF00266"/>
    </source>
</evidence>
<comment type="caution">
    <text evidence="10">The sequence shown here is derived from an EMBL/GenBank/DDBJ whole genome shotgun (WGS) entry which is preliminary data.</text>
</comment>
<evidence type="ECO:0000256" key="4">
    <source>
        <dbReference type="ARBA" id="ARBA00022723"/>
    </source>
</evidence>
<comment type="cofactor">
    <cofactor evidence="1">
        <name>pyridoxal 5'-phosphate</name>
        <dbReference type="ChEBI" id="CHEBI:597326"/>
    </cofactor>
</comment>
<reference evidence="10" key="1">
    <citation type="journal article" date="2020" name="mSystems">
        <title>Genome- and Community-Level Interaction Insights into Carbon Utilization and Element Cycling Functions of Hydrothermarchaeota in Hydrothermal Sediment.</title>
        <authorList>
            <person name="Zhou Z."/>
            <person name="Liu Y."/>
            <person name="Xu W."/>
            <person name="Pan J."/>
            <person name="Luo Z.H."/>
            <person name="Li M."/>
        </authorList>
    </citation>
    <scope>NUCLEOTIDE SEQUENCE [LARGE SCALE GENOMIC DNA]</scope>
    <source>
        <strain evidence="10">SpSt-1233</strain>
    </source>
</reference>
<keyword evidence="4" id="KW-0479">Metal-binding</keyword>
<keyword evidence="7" id="KW-0411">Iron-sulfur</keyword>
<comment type="catalytic activity">
    <reaction evidence="8">
        <text>(sulfur carrier)-H + L-cysteine = (sulfur carrier)-SH + L-alanine</text>
        <dbReference type="Rhea" id="RHEA:43892"/>
        <dbReference type="Rhea" id="RHEA-COMP:14737"/>
        <dbReference type="Rhea" id="RHEA-COMP:14739"/>
        <dbReference type="ChEBI" id="CHEBI:29917"/>
        <dbReference type="ChEBI" id="CHEBI:35235"/>
        <dbReference type="ChEBI" id="CHEBI:57972"/>
        <dbReference type="ChEBI" id="CHEBI:64428"/>
        <dbReference type="EC" id="2.8.1.7"/>
    </reaction>
</comment>
<dbReference type="AlphaFoldDB" id="A0A7V2AU47"/>
<dbReference type="GO" id="GO:0046872">
    <property type="term" value="F:metal ion binding"/>
    <property type="evidence" value="ECO:0007669"/>
    <property type="project" value="UniProtKB-KW"/>
</dbReference>
<dbReference type="InterPro" id="IPR016454">
    <property type="entry name" value="Cysteine_dSase"/>
</dbReference>
<dbReference type="PANTHER" id="PTHR11601">
    <property type="entry name" value="CYSTEINE DESULFURYLASE FAMILY MEMBER"/>
    <property type="match status" value="1"/>
</dbReference>
<evidence type="ECO:0000256" key="8">
    <source>
        <dbReference type="ARBA" id="ARBA00050776"/>
    </source>
</evidence>
<dbReference type="Gene3D" id="3.40.640.10">
    <property type="entry name" value="Type I PLP-dependent aspartate aminotransferase-like (Major domain)"/>
    <property type="match status" value="1"/>
</dbReference>
<evidence type="ECO:0000256" key="2">
    <source>
        <dbReference type="ARBA" id="ARBA00006490"/>
    </source>
</evidence>
<dbReference type="Proteomes" id="UP000886069">
    <property type="component" value="Unassembled WGS sequence"/>
</dbReference>
<evidence type="ECO:0000256" key="1">
    <source>
        <dbReference type="ARBA" id="ARBA00001933"/>
    </source>
</evidence>
<evidence type="ECO:0000256" key="5">
    <source>
        <dbReference type="ARBA" id="ARBA00022898"/>
    </source>
</evidence>
<dbReference type="Gene3D" id="3.90.1150.10">
    <property type="entry name" value="Aspartate Aminotransferase, domain 1"/>
    <property type="match status" value="1"/>
</dbReference>
<dbReference type="InterPro" id="IPR015424">
    <property type="entry name" value="PyrdxlP-dep_Trfase"/>
</dbReference>
<dbReference type="GO" id="GO:0051536">
    <property type="term" value="F:iron-sulfur cluster binding"/>
    <property type="evidence" value="ECO:0007669"/>
    <property type="project" value="UniProtKB-KW"/>
</dbReference>
<organism evidence="10">
    <name type="scientific">Eiseniibacteriota bacterium</name>
    <dbReference type="NCBI Taxonomy" id="2212470"/>
    <lineage>
        <taxon>Bacteria</taxon>
        <taxon>Candidatus Eiseniibacteriota</taxon>
    </lineage>
</organism>
<dbReference type="SUPFAM" id="SSF53383">
    <property type="entry name" value="PLP-dependent transferases"/>
    <property type="match status" value="1"/>
</dbReference>
<evidence type="ECO:0000256" key="7">
    <source>
        <dbReference type="ARBA" id="ARBA00023014"/>
    </source>
</evidence>
<evidence type="ECO:0000256" key="3">
    <source>
        <dbReference type="ARBA" id="ARBA00022679"/>
    </source>
</evidence>
<dbReference type="EMBL" id="DSEC01000169">
    <property type="protein sequence ID" value="HER43300.1"/>
    <property type="molecule type" value="Genomic_DNA"/>
</dbReference>
<dbReference type="PANTHER" id="PTHR11601:SF34">
    <property type="entry name" value="CYSTEINE DESULFURASE"/>
    <property type="match status" value="1"/>
</dbReference>
<keyword evidence="3" id="KW-0808">Transferase</keyword>
<protein>
    <submittedName>
        <fullName evidence="10">Cysteine desulfurase</fullName>
    </submittedName>
</protein>
<dbReference type="GO" id="GO:0031071">
    <property type="term" value="F:cysteine desulfurase activity"/>
    <property type="evidence" value="ECO:0007669"/>
    <property type="project" value="UniProtKB-EC"/>
</dbReference>
<sequence length="389" mass="40304">MDSKEIYLDHIAAAPVRSEVVETMIPLLEEGFGNPQSVHGRGQRAAEVLAAARERVAGLVGADSAEVVFTATGSEANNLAILGIGRSRKKISNRIVVSAIEHHSILGPAKALTREGFELATLPVDRYGFVSGESLAAELERGAALVSITHANTEIGTIEPIGELASICADRGVPLHTDAWGAAGMIPIEMKALGASALTLAGQNFGGPPGAAALVLVAGTGARPIVTGGIQERGLRAGQENIPAIAGFGLAAELAAADMEERAGRLVPIRDALLSRLPAEIDDLIPTGHPEKRLPGHASVCVEYIEGEGMLLLLDRAGIMAASGSACTSKALKGSHVLEAIGLDAATAQGSLVMTLGPGNTMEDVDRVVDAMKPIVARLREMSPLYKRK</sequence>
<keyword evidence="6" id="KW-0408">Iron</keyword>
<dbReference type="InterPro" id="IPR015422">
    <property type="entry name" value="PyrdxlP-dep_Trfase_small"/>
</dbReference>